<dbReference type="OMA" id="STIHDYQ"/>
<evidence type="ECO:0000256" key="4">
    <source>
        <dbReference type="ARBA" id="ARBA00022729"/>
    </source>
</evidence>
<dbReference type="AlphaFoldDB" id="A0A2H3J137"/>
<dbReference type="Pfam" id="PF10290">
    <property type="entry name" value="YJL171C_Tos1_N"/>
    <property type="match status" value="1"/>
</dbReference>
<dbReference type="InterPro" id="IPR018807">
    <property type="entry name" value="YJL171C/Tos1_N"/>
</dbReference>
<feature type="domain" description="Cell wall protein YJL171C/Tos1 N-terminal" evidence="10">
    <location>
        <begin position="32"/>
        <end position="100"/>
    </location>
</feature>
<dbReference type="Pfam" id="PF10287">
    <property type="entry name" value="YJL171C_Tos1_C"/>
    <property type="match status" value="1"/>
</dbReference>
<evidence type="ECO:0000256" key="2">
    <source>
        <dbReference type="ARBA" id="ARBA00006055"/>
    </source>
</evidence>
<dbReference type="PANTHER" id="PTHR31737">
    <property type="entry name" value="PROTEIN TOS1"/>
    <property type="match status" value="1"/>
</dbReference>
<evidence type="ECO:0000313" key="11">
    <source>
        <dbReference type="EMBL" id="PCH35681.1"/>
    </source>
</evidence>
<dbReference type="PANTHER" id="PTHR31737:SF2">
    <property type="entry name" value="PROTEIN TOS1"/>
    <property type="match status" value="1"/>
</dbReference>
<dbReference type="Proteomes" id="UP000218811">
    <property type="component" value="Unassembled WGS sequence"/>
</dbReference>
<keyword evidence="5" id="KW-0378">Hydrolase</keyword>
<protein>
    <recommendedName>
        <fullName evidence="3">glucan endo-1,3-beta-D-glucosidase</fullName>
        <ecNumber evidence="3">3.2.1.39</ecNumber>
    </recommendedName>
</protein>
<dbReference type="EC" id="3.2.1.39" evidence="3"/>
<dbReference type="GO" id="GO:0071555">
    <property type="term" value="P:cell wall organization"/>
    <property type="evidence" value="ECO:0007669"/>
    <property type="project" value="UniProtKB-KW"/>
</dbReference>
<feature type="signal peptide" evidence="8">
    <location>
        <begin position="1"/>
        <end position="17"/>
    </location>
</feature>
<evidence type="ECO:0000259" key="10">
    <source>
        <dbReference type="Pfam" id="PF10290"/>
    </source>
</evidence>
<accession>A0A2H3J137</accession>
<evidence type="ECO:0000256" key="6">
    <source>
        <dbReference type="ARBA" id="ARBA00023295"/>
    </source>
</evidence>
<keyword evidence="12" id="KW-1185">Reference proteome</keyword>
<proteinExistence type="inferred from homology"/>
<dbReference type="OrthoDB" id="118256at2759"/>
<keyword evidence="6" id="KW-0326">Glycosidase</keyword>
<dbReference type="EMBL" id="KB467854">
    <property type="protein sequence ID" value="PCH35681.1"/>
    <property type="molecule type" value="Genomic_DNA"/>
</dbReference>
<comment type="catalytic activity">
    <reaction evidence="1">
        <text>Hydrolysis of (1-&gt;3)-beta-D-glucosidic linkages in (1-&gt;3)-beta-D-glucans.</text>
        <dbReference type="EC" id="3.2.1.39"/>
    </reaction>
</comment>
<evidence type="ECO:0000256" key="5">
    <source>
        <dbReference type="ARBA" id="ARBA00022801"/>
    </source>
</evidence>
<keyword evidence="7" id="KW-0961">Cell wall biogenesis/degradation</keyword>
<organism evidence="11 12">
    <name type="scientific">Wolfiporia cocos (strain MD-104)</name>
    <name type="common">Brown rot fungus</name>
    <dbReference type="NCBI Taxonomy" id="742152"/>
    <lineage>
        <taxon>Eukaryota</taxon>
        <taxon>Fungi</taxon>
        <taxon>Dikarya</taxon>
        <taxon>Basidiomycota</taxon>
        <taxon>Agaricomycotina</taxon>
        <taxon>Agaricomycetes</taxon>
        <taxon>Polyporales</taxon>
        <taxon>Phaeolaceae</taxon>
        <taxon>Wolfiporia</taxon>
    </lineage>
</organism>
<gene>
    <name evidence="11" type="ORF">WOLCODRAFT_28063</name>
</gene>
<keyword evidence="4 8" id="KW-0732">Signal</keyword>
<feature type="chain" id="PRO_5013931015" description="glucan endo-1,3-beta-D-glucosidase" evidence="8">
    <location>
        <begin position="18"/>
        <end position="358"/>
    </location>
</feature>
<evidence type="ECO:0000313" key="12">
    <source>
        <dbReference type="Proteomes" id="UP000218811"/>
    </source>
</evidence>
<reference evidence="11 12" key="1">
    <citation type="journal article" date="2012" name="Science">
        <title>The Paleozoic origin of enzymatic lignin decomposition reconstructed from 31 fungal genomes.</title>
        <authorList>
            <person name="Floudas D."/>
            <person name="Binder M."/>
            <person name="Riley R."/>
            <person name="Barry K."/>
            <person name="Blanchette R.A."/>
            <person name="Henrissat B."/>
            <person name="Martinez A.T."/>
            <person name="Otillar R."/>
            <person name="Spatafora J.W."/>
            <person name="Yadav J.S."/>
            <person name="Aerts A."/>
            <person name="Benoit I."/>
            <person name="Boyd A."/>
            <person name="Carlson A."/>
            <person name="Copeland A."/>
            <person name="Coutinho P.M."/>
            <person name="de Vries R.P."/>
            <person name="Ferreira P."/>
            <person name="Findley K."/>
            <person name="Foster B."/>
            <person name="Gaskell J."/>
            <person name="Glotzer D."/>
            <person name="Gorecki P."/>
            <person name="Heitman J."/>
            <person name="Hesse C."/>
            <person name="Hori C."/>
            <person name="Igarashi K."/>
            <person name="Jurgens J.A."/>
            <person name="Kallen N."/>
            <person name="Kersten P."/>
            <person name="Kohler A."/>
            <person name="Kuees U."/>
            <person name="Kumar T.K.A."/>
            <person name="Kuo A."/>
            <person name="LaButti K."/>
            <person name="Larrondo L.F."/>
            <person name="Lindquist E."/>
            <person name="Ling A."/>
            <person name="Lombard V."/>
            <person name="Lucas S."/>
            <person name="Lundell T."/>
            <person name="Martin R."/>
            <person name="McLaughlin D.J."/>
            <person name="Morgenstern I."/>
            <person name="Morin E."/>
            <person name="Murat C."/>
            <person name="Nagy L.G."/>
            <person name="Nolan M."/>
            <person name="Ohm R.A."/>
            <person name="Patyshakuliyeva A."/>
            <person name="Rokas A."/>
            <person name="Ruiz-Duenas F.J."/>
            <person name="Sabat G."/>
            <person name="Salamov A."/>
            <person name="Samejima M."/>
            <person name="Schmutz J."/>
            <person name="Slot J.C."/>
            <person name="St John F."/>
            <person name="Stenlid J."/>
            <person name="Sun H."/>
            <person name="Sun S."/>
            <person name="Syed K."/>
            <person name="Tsang A."/>
            <person name="Wiebenga A."/>
            <person name="Young D."/>
            <person name="Pisabarro A."/>
            <person name="Eastwood D.C."/>
            <person name="Martin F."/>
            <person name="Cullen D."/>
            <person name="Grigoriev I.V."/>
            <person name="Hibbett D.S."/>
        </authorList>
    </citation>
    <scope>NUCLEOTIDE SEQUENCE [LARGE SCALE GENOMIC DNA]</scope>
    <source>
        <strain evidence="11 12">MD-104</strain>
    </source>
</reference>
<evidence type="ECO:0000256" key="3">
    <source>
        <dbReference type="ARBA" id="ARBA00012780"/>
    </source>
</evidence>
<comment type="similarity">
    <text evidence="2">Belongs to the PGA52 family.</text>
</comment>
<dbReference type="STRING" id="742152.A0A2H3J137"/>
<name>A0A2H3J137_WOLCO</name>
<dbReference type="InterPro" id="IPR018805">
    <property type="entry name" value="YJL171C/Tos1_C"/>
</dbReference>
<sequence>MLTSLVAVSTLFFGAQALTPSNIMRRTDALTSLKYTGVGAQGTYMQVTNLLPGEFPSCTISPFCITSEKEVSGSLAPFDDEMTLAFRGPMTIENIAVYQPISNTSSATWSRVSNWAKGEEATNLVFMNNEGGNGSGEWSICAGNSQSYADDAWTGGAAAPTTSSSGWLPGGNEINIMTNQTCEAAECSGFSRGTANHGWADSKMFVFTFDMPSSSDASQLPAIWALNAQVVRSAQYGCNCRGEGANGGCGELDILEVISADTPDQAISEIYSFKGATGSGANTFARPTGASATYSVVFDVDSDQILINELTEWDYTQTAVTRSLVEGYLSSASTTVPFNDNLSRRSEILGAHRRRHHH</sequence>
<dbReference type="GO" id="GO:0042973">
    <property type="term" value="F:glucan endo-1,3-beta-D-glucosidase activity"/>
    <property type="evidence" value="ECO:0007669"/>
    <property type="project" value="UniProtKB-EC"/>
</dbReference>
<evidence type="ECO:0000259" key="9">
    <source>
        <dbReference type="Pfam" id="PF10287"/>
    </source>
</evidence>
<evidence type="ECO:0000256" key="1">
    <source>
        <dbReference type="ARBA" id="ARBA00000382"/>
    </source>
</evidence>
<feature type="domain" description="Cell wall protein YJL171C/Tos1 C-terminal" evidence="9">
    <location>
        <begin position="108"/>
        <end position="322"/>
    </location>
</feature>
<evidence type="ECO:0000256" key="7">
    <source>
        <dbReference type="ARBA" id="ARBA00023316"/>
    </source>
</evidence>
<evidence type="ECO:0000256" key="8">
    <source>
        <dbReference type="SAM" id="SignalP"/>
    </source>
</evidence>